<evidence type="ECO:0000313" key="1">
    <source>
        <dbReference type="EMBL" id="MBU5627562.1"/>
    </source>
</evidence>
<protein>
    <recommendedName>
        <fullName evidence="3">FeoB-associated Cys-rich membrane protein</fullName>
    </recommendedName>
</protein>
<proteinExistence type="predicted"/>
<reference evidence="1 2" key="1">
    <citation type="submission" date="2021-06" db="EMBL/GenBank/DDBJ databases">
        <authorList>
            <person name="Sun Q."/>
            <person name="Li D."/>
        </authorList>
    </citation>
    <scope>NUCLEOTIDE SEQUENCE [LARGE SCALE GENOMIC DNA]</scope>
    <source>
        <strain evidence="1 2">MSJ-2</strain>
    </source>
</reference>
<comment type="caution">
    <text evidence="1">The sequence shown here is derived from an EMBL/GenBank/DDBJ whole genome shotgun (WGS) entry which is preliminary data.</text>
</comment>
<sequence>MGILDYGILLLLFLWLIYALRPQKRSCRGGCEGCSKHCGHSPQFK</sequence>
<dbReference type="Proteomes" id="UP000787672">
    <property type="component" value="Unassembled WGS sequence"/>
</dbReference>
<gene>
    <name evidence="1" type="ORF">KQI82_11635</name>
</gene>
<organism evidence="1 2">
    <name type="scientific">Dysosmobacter acutus</name>
    <dbReference type="NCBI Taxonomy" id="2841504"/>
    <lineage>
        <taxon>Bacteria</taxon>
        <taxon>Bacillati</taxon>
        <taxon>Bacillota</taxon>
        <taxon>Clostridia</taxon>
        <taxon>Eubacteriales</taxon>
        <taxon>Oscillospiraceae</taxon>
        <taxon>Dysosmobacter</taxon>
    </lineage>
</organism>
<evidence type="ECO:0008006" key="3">
    <source>
        <dbReference type="Google" id="ProtNLM"/>
    </source>
</evidence>
<name>A0ABS6FDB4_9FIRM</name>
<keyword evidence="2" id="KW-1185">Reference proteome</keyword>
<dbReference type="EMBL" id="JAHLQN010000001">
    <property type="protein sequence ID" value="MBU5627562.1"/>
    <property type="molecule type" value="Genomic_DNA"/>
</dbReference>
<evidence type="ECO:0000313" key="2">
    <source>
        <dbReference type="Proteomes" id="UP000787672"/>
    </source>
</evidence>
<dbReference type="RefSeq" id="WP_216632913.1">
    <property type="nucleotide sequence ID" value="NZ_JAHLQN010000001.1"/>
</dbReference>
<accession>A0ABS6FDB4</accession>